<proteinExistence type="predicted"/>
<accession>A0ABX0UJQ1</accession>
<dbReference type="EMBL" id="JAASQJ010000002">
    <property type="protein sequence ID" value="NIJ53142.1"/>
    <property type="molecule type" value="Genomic_DNA"/>
</dbReference>
<organism evidence="1 2">
    <name type="scientific">Dyadobacter arcticus</name>
    <dbReference type="NCBI Taxonomy" id="1078754"/>
    <lineage>
        <taxon>Bacteria</taxon>
        <taxon>Pseudomonadati</taxon>
        <taxon>Bacteroidota</taxon>
        <taxon>Cytophagia</taxon>
        <taxon>Cytophagales</taxon>
        <taxon>Spirosomataceae</taxon>
        <taxon>Dyadobacter</taxon>
    </lineage>
</organism>
<comment type="caution">
    <text evidence="1">The sequence shown here is derived from an EMBL/GenBank/DDBJ whole genome shotgun (WGS) entry which is preliminary data.</text>
</comment>
<sequence length="797" mass="92262">MEPITIDVTQDSPLGIQQIDTSISFVPFIDFLERKTDQETTVKRTFFEMVLARLKAKPEFSAIIPLEDIGKYKEELSLIYGMLMPPIADEKDVCWAMSAPVNPVVFYGTSGFYDLLLDSNTGDIRCDLMKDDPHTRNEKMQMLYSFILERLYHVPPMRKHELIITLLDERSGLQKFYKLNIDTRFCEIFPKDVLPHLDLEAIRESFDVYKIAAMLPLSLFRFEGFSVITLVDVTAEHAVESIKNTILERASIDSETYFHQVTTALKMLIGNPQFDFGSMAILRVNNKLIFNKGTVLYSKLMNAATANGMAEEMYLRMADEYLQAPKPMIIREVKLDDVPKKDFAKLLYNDGVRSYALIPVFYDNRVVGLLEVFSKISDAVNEMVLSKLDTALPLLAQIFKNYIDEFNIGIDNVIKEKFTSLQPAVQWRFRETAWHYLRDKALSPNNAAIENIHFKNVYPLYGAVDIRNSTLERNIALRQDLNLQFNLLIETFTVLKQNLGFGLADEMIYKCKKWIQEINDESTDNDEMKVRDFLEYEAHPFLLHFKEESLQRSGIGQKENTEAEALIRERIDRYFQVVDEHTGAANANRKALETSMQKINGAVNLYLDLFRKEIQQSYPTYFEKFRTDGIEYDIYIGQSIEPEKKFSELYLKNIRLWQLTSMAAIARITHSLVPQMEKSLETTQLIFIHSTSIDISFRDDERRFDVEGAYNIRYQVIKKRIDKVHIKGTGERLTQPGKIALVYFNNKSAEEYVGYIRYLQEKNTLLNDLEFLDLEELQGVTGLKALRVGVNLDAEWS</sequence>
<dbReference type="Proteomes" id="UP001179181">
    <property type="component" value="Unassembled WGS sequence"/>
</dbReference>
<evidence type="ECO:0008006" key="3">
    <source>
        <dbReference type="Google" id="ProtNLM"/>
    </source>
</evidence>
<dbReference type="RefSeq" id="WP_167270008.1">
    <property type="nucleotide sequence ID" value="NZ_JAASQJ010000002.1"/>
</dbReference>
<protein>
    <recommendedName>
        <fullName evidence="3">GAF domain-containing protein</fullName>
    </recommendedName>
</protein>
<keyword evidence="2" id="KW-1185">Reference proteome</keyword>
<reference evidence="1 2" key="1">
    <citation type="submission" date="2020-03" db="EMBL/GenBank/DDBJ databases">
        <title>Genomic Encyclopedia of Type Strains, Phase IV (KMG-IV): sequencing the most valuable type-strain genomes for metagenomic binning, comparative biology and taxonomic classification.</title>
        <authorList>
            <person name="Goeker M."/>
        </authorList>
    </citation>
    <scope>NUCLEOTIDE SEQUENCE [LARGE SCALE GENOMIC DNA]</scope>
    <source>
        <strain evidence="1 2">DSM 102865</strain>
    </source>
</reference>
<evidence type="ECO:0000313" key="1">
    <source>
        <dbReference type="EMBL" id="NIJ53142.1"/>
    </source>
</evidence>
<evidence type="ECO:0000313" key="2">
    <source>
        <dbReference type="Proteomes" id="UP001179181"/>
    </source>
</evidence>
<dbReference type="SUPFAM" id="SSF55781">
    <property type="entry name" value="GAF domain-like"/>
    <property type="match status" value="1"/>
</dbReference>
<gene>
    <name evidence="1" type="ORF">FHS68_002312</name>
</gene>
<name>A0ABX0UJQ1_9BACT</name>